<name>S5ZTW6_9SPIR</name>
<dbReference type="Proteomes" id="UP000015620">
    <property type="component" value="Chromosome"/>
</dbReference>
<gene>
    <name evidence="1" type="ORF">TPE_1079</name>
</gene>
<evidence type="ECO:0000313" key="2">
    <source>
        <dbReference type="Proteomes" id="UP000015620"/>
    </source>
</evidence>
<dbReference type="STRING" id="1291379.TPE_1079"/>
<dbReference type="EMBL" id="CP004120">
    <property type="protein sequence ID" value="AGT43575.1"/>
    <property type="molecule type" value="Genomic_DNA"/>
</dbReference>
<dbReference type="HOGENOM" id="CLU_3223423_0_0_12"/>
<sequence length="44" mass="5121">MSFGKHRILYAVSHSVVKRRKFINARFLIKSALDEFIGRLKLSS</sequence>
<organism evidence="1 2">
    <name type="scientific">Treponema pedis str. T A4</name>
    <dbReference type="NCBI Taxonomy" id="1291379"/>
    <lineage>
        <taxon>Bacteria</taxon>
        <taxon>Pseudomonadati</taxon>
        <taxon>Spirochaetota</taxon>
        <taxon>Spirochaetia</taxon>
        <taxon>Spirochaetales</taxon>
        <taxon>Treponemataceae</taxon>
        <taxon>Treponema</taxon>
    </lineage>
</organism>
<reference evidence="1 2" key="1">
    <citation type="journal article" date="2013" name="PLoS ONE">
        <title>Genome-Wide Relatedness of Treponema pedis, from Gingiva and Necrotic Skin Lesions of Pigs, with the Human Oral Pathogen Treponema denticola.</title>
        <authorList>
            <person name="Svartstrom O."/>
            <person name="Mushtaq M."/>
            <person name="Pringle M."/>
            <person name="Segerman B."/>
        </authorList>
    </citation>
    <scope>NUCLEOTIDE SEQUENCE [LARGE SCALE GENOMIC DNA]</scope>
    <source>
        <strain evidence="1">T A4</strain>
    </source>
</reference>
<dbReference type="KEGG" id="tped:TPE_1079"/>
<proteinExistence type="predicted"/>
<dbReference type="AlphaFoldDB" id="S5ZTW6"/>
<accession>S5ZTW6</accession>
<evidence type="ECO:0000313" key="1">
    <source>
        <dbReference type="EMBL" id="AGT43575.1"/>
    </source>
</evidence>
<protein>
    <submittedName>
        <fullName evidence="1">Uncharacterized protein</fullName>
    </submittedName>
</protein>
<keyword evidence="2" id="KW-1185">Reference proteome</keyword>